<keyword evidence="2" id="KW-0812">Transmembrane</keyword>
<feature type="transmembrane region" description="Helical" evidence="2">
    <location>
        <begin position="65"/>
        <end position="87"/>
    </location>
</feature>
<feature type="transmembrane region" description="Helical" evidence="2">
    <location>
        <begin position="247"/>
        <end position="264"/>
    </location>
</feature>
<dbReference type="Pfam" id="PF12811">
    <property type="entry name" value="BaxI_1"/>
    <property type="match status" value="1"/>
</dbReference>
<dbReference type="InterPro" id="IPR010539">
    <property type="entry name" value="BaxI_1-like"/>
</dbReference>
<feature type="transmembrane region" description="Helical" evidence="2">
    <location>
        <begin position="214"/>
        <end position="235"/>
    </location>
</feature>
<evidence type="ECO:0000256" key="1">
    <source>
        <dbReference type="SAM" id="MobiDB-lite"/>
    </source>
</evidence>
<protein>
    <submittedName>
        <fullName evidence="3">Predicted membrane protein</fullName>
    </submittedName>
</protein>
<dbReference type="KEGG" id="kse:Ksed_07090"/>
<keyword evidence="4" id="KW-1185">Reference proteome</keyword>
<accession>C7NEU4</accession>
<name>C7NEU4_KYTSD</name>
<organism evidence="3 4">
    <name type="scientific">Kytococcus sedentarius (strain ATCC 14392 / DSM 20547 / JCM 11482 / CCUG 33030 / NBRC 15357 / NCTC 11040 / CCM 314 / 541)</name>
    <name type="common">Micrococcus sedentarius</name>
    <dbReference type="NCBI Taxonomy" id="478801"/>
    <lineage>
        <taxon>Bacteria</taxon>
        <taxon>Bacillati</taxon>
        <taxon>Actinomycetota</taxon>
        <taxon>Actinomycetes</taxon>
        <taxon>Micrococcales</taxon>
        <taxon>Kytococcaceae</taxon>
        <taxon>Kytococcus</taxon>
    </lineage>
</organism>
<dbReference type="Proteomes" id="UP000006666">
    <property type="component" value="Chromosome"/>
</dbReference>
<dbReference type="STRING" id="478801.Ksed_07090"/>
<feature type="transmembrane region" description="Helical" evidence="2">
    <location>
        <begin position="147"/>
        <end position="167"/>
    </location>
</feature>
<feature type="transmembrane region" description="Helical" evidence="2">
    <location>
        <begin position="93"/>
        <end position="114"/>
    </location>
</feature>
<feature type="transmembrane region" description="Helical" evidence="2">
    <location>
        <begin position="121"/>
        <end position="141"/>
    </location>
</feature>
<keyword evidence="2" id="KW-0472">Membrane</keyword>
<feature type="transmembrane region" description="Helical" evidence="2">
    <location>
        <begin position="188"/>
        <end position="208"/>
    </location>
</feature>
<dbReference type="RefSeq" id="WP_012802183.1">
    <property type="nucleotide sequence ID" value="NC_013169.1"/>
</dbReference>
<feature type="region of interest" description="Disordered" evidence="1">
    <location>
        <begin position="1"/>
        <end position="21"/>
    </location>
</feature>
<dbReference type="PANTHER" id="PTHR41282:SF1">
    <property type="entry name" value="CONSERVED TRANSMEMBRANE PROTEIN-RELATED"/>
    <property type="match status" value="1"/>
</dbReference>
<evidence type="ECO:0000313" key="3">
    <source>
        <dbReference type="EMBL" id="ACV05768.1"/>
    </source>
</evidence>
<proteinExistence type="predicted"/>
<gene>
    <name evidence="3" type="ordered locus">Ksed_07090</name>
</gene>
<reference evidence="3 4" key="1">
    <citation type="journal article" date="2009" name="Stand. Genomic Sci.">
        <title>Complete genome sequence of Kytococcus sedentarius type strain (541).</title>
        <authorList>
            <person name="Sims D."/>
            <person name="Brettin T."/>
            <person name="Detter J.C."/>
            <person name="Han C."/>
            <person name="Lapidus A."/>
            <person name="Copeland A."/>
            <person name="Glavina Del Rio T."/>
            <person name="Nolan M."/>
            <person name="Chen F."/>
            <person name="Lucas S."/>
            <person name="Tice H."/>
            <person name="Cheng J.F."/>
            <person name="Bruce D."/>
            <person name="Goodwin L."/>
            <person name="Pitluck S."/>
            <person name="Ovchinnikova G."/>
            <person name="Pati A."/>
            <person name="Ivanova N."/>
            <person name="Mavrommatis K."/>
            <person name="Chen A."/>
            <person name="Palaniappan K."/>
            <person name="D'haeseleer P."/>
            <person name="Chain P."/>
            <person name="Bristow J."/>
            <person name="Eisen J.A."/>
            <person name="Markowitz V."/>
            <person name="Hugenholtz P."/>
            <person name="Schneider S."/>
            <person name="Goker M."/>
            <person name="Pukall R."/>
            <person name="Kyrpides N.C."/>
            <person name="Klenk H.P."/>
        </authorList>
    </citation>
    <scope>NUCLEOTIDE SEQUENCE [LARGE SCALE GENOMIC DNA]</scope>
    <source>
        <strain evidence="4">ATCC 14392 / DSM 20547 / JCM 11482 / CCUG 33030 / NBRC 15357 / NCTC 11040 / CCM 314 / 541</strain>
    </source>
</reference>
<evidence type="ECO:0000313" key="4">
    <source>
        <dbReference type="Proteomes" id="UP000006666"/>
    </source>
</evidence>
<dbReference type="PANTHER" id="PTHR41282">
    <property type="entry name" value="CONSERVED TRANSMEMBRANE PROTEIN-RELATED"/>
    <property type="match status" value="1"/>
</dbReference>
<keyword evidence="2" id="KW-1133">Transmembrane helix</keyword>
<dbReference type="eggNOG" id="COG4760">
    <property type="taxonomic scope" value="Bacteria"/>
</dbReference>
<dbReference type="AlphaFoldDB" id="C7NEU4"/>
<evidence type="ECO:0000256" key="2">
    <source>
        <dbReference type="SAM" id="Phobius"/>
    </source>
</evidence>
<dbReference type="HOGENOM" id="CLU_074030_0_0_11"/>
<dbReference type="EMBL" id="CP001686">
    <property type="protein sequence ID" value="ACV05768.1"/>
    <property type="molecule type" value="Genomic_DNA"/>
</dbReference>
<sequence length="277" mass="30061">MAFNPAIDRIDKESSSGQPRYGQYADFNTAGQAGAQYQQHAQLEQAYQAPSMDTGRTGRLSLDDVFVKTAILIGLMLVTAVGTWFVVEELPAAASPIWLVGMFGSLALSFAIGFSKKVNVPLILVHAVLQGGFVGAISKAFETSMPGIIMAALTATIGTFVMMLVGWKMGLVKVTSRSMRIFSMMAMGYLAFLLINLGLSWFGVFNAYDTPLGWLIGLFGVAMASYSLAIDFESIQRGIAAQLPEKYSWLMGHGLLASLVWLYIEFLRLIAILRSGD</sequence>